<comment type="caution">
    <text evidence="2">The sequence shown here is derived from an EMBL/GenBank/DDBJ whole genome shotgun (WGS) entry which is preliminary data.</text>
</comment>
<evidence type="ECO:0000256" key="1">
    <source>
        <dbReference type="SAM" id="MobiDB-lite"/>
    </source>
</evidence>
<dbReference type="EMBL" id="JACAZI010000031">
    <property type="protein sequence ID" value="KAF7332901.1"/>
    <property type="molecule type" value="Genomic_DNA"/>
</dbReference>
<feature type="compositionally biased region" description="Low complexity" evidence="1">
    <location>
        <begin position="81"/>
        <end position="116"/>
    </location>
</feature>
<dbReference type="AlphaFoldDB" id="A0A8H6X292"/>
<protein>
    <submittedName>
        <fullName evidence="2">Uncharacterized protein</fullName>
    </submittedName>
</protein>
<dbReference type="OrthoDB" id="3227079at2759"/>
<proteinExistence type="predicted"/>
<feature type="compositionally biased region" description="Low complexity" evidence="1">
    <location>
        <begin position="177"/>
        <end position="186"/>
    </location>
</feature>
<gene>
    <name evidence="2" type="ORF">MVEN_02395600</name>
</gene>
<accession>A0A8H6X292</accession>
<reference evidence="2" key="1">
    <citation type="submission" date="2020-05" db="EMBL/GenBank/DDBJ databases">
        <title>Mycena genomes resolve the evolution of fungal bioluminescence.</title>
        <authorList>
            <person name="Tsai I.J."/>
        </authorList>
    </citation>
    <scope>NUCLEOTIDE SEQUENCE</scope>
    <source>
        <strain evidence="2">CCC161011</strain>
    </source>
</reference>
<feature type="region of interest" description="Disordered" evidence="1">
    <location>
        <begin position="81"/>
        <end position="186"/>
    </location>
</feature>
<evidence type="ECO:0000313" key="2">
    <source>
        <dbReference type="EMBL" id="KAF7332901.1"/>
    </source>
</evidence>
<sequence length="232" mass="24618">MFHLLFCCCARPPVEDDPTVIPTETTHLISPGTGLSSSDFPETIAVDHQKLQDRMGTIVRSKEGKMVNISARAPFILRSAAGGSSGTAASSPSAGFSSPPTPTSSAPLTSTAPTTSRHPPVLIMTPARARLQADSRYSSPSGSRSSSRRRTDSSDRYTASYLHSSTSVEREKHAPVSSKWSSETESESSVMADHIPEEPESGVVIVSPIHNVKGDADADAKTMAIAFSWSDT</sequence>
<keyword evidence="3" id="KW-1185">Reference proteome</keyword>
<dbReference type="Proteomes" id="UP000620124">
    <property type="component" value="Unassembled WGS sequence"/>
</dbReference>
<evidence type="ECO:0000313" key="3">
    <source>
        <dbReference type="Proteomes" id="UP000620124"/>
    </source>
</evidence>
<organism evidence="2 3">
    <name type="scientific">Mycena venus</name>
    <dbReference type="NCBI Taxonomy" id="2733690"/>
    <lineage>
        <taxon>Eukaryota</taxon>
        <taxon>Fungi</taxon>
        <taxon>Dikarya</taxon>
        <taxon>Basidiomycota</taxon>
        <taxon>Agaricomycotina</taxon>
        <taxon>Agaricomycetes</taxon>
        <taxon>Agaricomycetidae</taxon>
        <taxon>Agaricales</taxon>
        <taxon>Marasmiineae</taxon>
        <taxon>Mycenaceae</taxon>
        <taxon>Mycena</taxon>
    </lineage>
</organism>
<name>A0A8H6X292_9AGAR</name>
<feature type="compositionally biased region" description="Low complexity" evidence="1">
    <location>
        <begin position="134"/>
        <end position="145"/>
    </location>
</feature>